<keyword evidence="2" id="KW-1185">Reference proteome</keyword>
<dbReference type="Proteomes" id="UP000199494">
    <property type="component" value="Unassembled WGS sequence"/>
</dbReference>
<dbReference type="KEGG" id="pmad:BAY61_17845"/>
<dbReference type="Pfam" id="PF11706">
    <property type="entry name" value="zf-CGNR"/>
    <property type="match status" value="1"/>
</dbReference>
<dbReference type="AlphaFoldDB" id="A0A222VRT5"/>
<dbReference type="Pfam" id="PF07336">
    <property type="entry name" value="ABATE"/>
    <property type="match status" value="1"/>
</dbReference>
<dbReference type="RefSeq" id="WP_091808724.1">
    <property type="nucleotide sequence ID" value="NZ_CP016353.1"/>
</dbReference>
<dbReference type="InterPro" id="IPR021005">
    <property type="entry name" value="Znf_CGNR"/>
</dbReference>
<dbReference type="PANTHER" id="PTHR35525">
    <property type="entry name" value="BLL6575 PROTEIN"/>
    <property type="match status" value="1"/>
</dbReference>
<dbReference type="PANTHER" id="PTHR35525:SF3">
    <property type="entry name" value="BLL6575 PROTEIN"/>
    <property type="match status" value="1"/>
</dbReference>
<dbReference type="EMBL" id="FMZE01000010">
    <property type="protein sequence ID" value="SDD59726.1"/>
    <property type="molecule type" value="Genomic_DNA"/>
</dbReference>
<evidence type="ECO:0000313" key="2">
    <source>
        <dbReference type="Proteomes" id="UP000199494"/>
    </source>
</evidence>
<protein>
    <submittedName>
        <fullName evidence="1">Conserved protein containing a Zn-ribbon-like motif, possibly RNA-binding</fullName>
    </submittedName>
</protein>
<dbReference type="SUPFAM" id="SSF160904">
    <property type="entry name" value="Jann2411-like"/>
    <property type="match status" value="1"/>
</dbReference>
<dbReference type="Gene3D" id="1.10.3300.10">
    <property type="entry name" value="Jann2411-like domain"/>
    <property type="match status" value="1"/>
</dbReference>
<evidence type="ECO:0000313" key="1">
    <source>
        <dbReference type="EMBL" id="SDD59726.1"/>
    </source>
</evidence>
<sequence length="194" mass="20576">MAELVALTGEPLALDFVNTAANTPDGPVDLLATRAHLRTWLDCEAGRFPDLGAIDVSAVSAADIATLHKVREYVASAIESARGGAVPSARALAGINTALRGAPAVSELVVREGNLRALTHRKGSAAAAIASRVAEAAAELLTSSDVMKIRECDASFCVLLFLPAHPRRRWCSPTLCGNRARVARYYQRHKAQHA</sequence>
<reference evidence="1 2" key="1">
    <citation type="submission" date="2016-10" db="EMBL/GenBank/DDBJ databases">
        <authorList>
            <person name="de Groot N.N."/>
        </authorList>
    </citation>
    <scope>NUCLEOTIDE SEQUENCE [LARGE SCALE GENOMIC DNA]</scope>
    <source>
        <strain evidence="1 2">CGMCC 4.5506</strain>
    </source>
</reference>
<proteinExistence type="predicted"/>
<dbReference type="OrthoDB" id="3211108at2"/>
<organism evidence="1 2">
    <name type="scientific">Prauserella marina</name>
    <dbReference type="NCBI Taxonomy" id="530584"/>
    <lineage>
        <taxon>Bacteria</taxon>
        <taxon>Bacillati</taxon>
        <taxon>Actinomycetota</taxon>
        <taxon>Actinomycetes</taxon>
        <taxon>Pseudonocardiales</taxon>
        <taxon>Pseudonocardiaceae</taxon>
        <taxon>Prauserella</taxon>
    </lineage>
</organism>
<accession>A0A222VRT5</accession>
<name>A0A222VRT5_9PSEU</name>
<dbReference type="InterPro" id="IPR023286">
    <property type="entry name" value="ABATE_dom_sf"/>
</dbReference>
<gene>
    <name evidence="1" type="ORF">SAMN05421630_110128</name>
</gene>
<dbReference type="InterPro" id="IPR010852">
    <property type="entry name" value="ABATE"/>
</dbReference>